<evidence type="ECO:0000256" key="5">
    <source>
        <dbReference type="ARBA" id="ARBA00021779"/>
    </source>
</evidence>
<evidence type="ECO:0000256" key="6">
    <source>
        <dbReference type="ARBA" id="ARBA00022576"/>
    </source>
</evidence>
<dbReference type="InterPro" id="IPR018300">
    <property type="entry name" value="Aminotrans_IV_CS"/>
</dbReference>
<dbReference type="NCBIfam" id="NF005209">
    <property type="entry name" value="PRK06680.1"/>
    <property type="match status" value="1"/>
</dbReference>
<keyword evidence="14" id="KW-1185">Reference proteome</keyword>
<evidence type="ECO:0000256" key="4">
    <source>
        <dbReference type="ARBA" id="ARBA00012874"/>
    </source>
</evidence>
<dbReference type="Gene3D" id="3.20.10.10">
    <property type="entry name" value="D-amino Acid Aminotransferase, subunit A, domain 2"/>
    <property type="match status" value="1"/>
</dbReference>
<dbReference type="Pfam" id="PF01063">
    <property type="entry name" value="Aminotran_4"/>
    <property type="match status" value="1"/>
</dbReference>
<comment type="similarity">
    <text evidence="2 10">Belongs to the class-IV pyridoxal-phosphate-dependent aminotransferase family.</text>
</comment>
<dbReference type="Gene3D" id="3.30.470.10">
    <property type="match status" value="1"/>
</dbReference>
<comment type="caution">
    <text evidence="13">The sequence shown here is derived from an EMBL/GenBank/DDBJ whole genome shotgun (WGS) entry which is preliminary data.</text>
</comment>
<keyword evidence="7 13" id="KW-0808">Transferase</keyword>
<comment type="function">
    <text evidence="12">Acts on the D-isomers of alanine, leucine, aspartate, glutamate, aminobutyrate, norvaline and asparagine. The enzyme transfers an amino group from a substrate D-amino acid to the pyridoxal phosphate cofactor to form pyridoxamine and an alpha-keto acid in the first half-reaction.</text>
</comment>
<dbReference type="CDD" id="cd01558">
    <property type="entry name" value="D-AAT_like"/>
    <property type="match status" value="1"/>
</dbReference>
<protein>
    <recommendedName>
        <fullName evidence="5 12">D-alanine aminotransferase</fullName>
        <ecNumber evidence="4 12">2.6.1.21</ecNumber>
    </recommendedName>
</protein>
<evidence type="ECO:0000256" key="9">
    <source>
        <dbReference type="ARBA" id="ARBA00047911"/>
    </source>
</evidence>
<gene>
    <name evidence="13" type="primary">dat</name>
    <name evidence="13" type="ORF">L2716_05875</name>
</gene>
<dbReference type="EC" id="2.6.1.21" evidence="4 12"/>
<dbReference type="PANTHER" id="PTHR42743">
    <property type="entry name" value="AMINO-ACID AMINOTRANSFERASE"/>
    <property type="match status" value="1"/>
</dbReference>
<evidence type="ECO:0000256" key="1">
    <source>
        <dbReference type="ARBA" id="ARBA00001933"/>
    </source>
</evidence>
<dbReference type="InterPro" id="IPR050571">
    <property type="entry name" value="Class-IV_PLP-Dep_Aminotrnsfr"/>
</dbReference>
<keyword evidence="6 13" id="KW-0032">Aminotransferase</keyword>
<evidence type="ECO:0000256" key="8">
    <source>
        <dbReference type="ARBA" id="ARBA00022898"/>
    </source>
</evidence>
<reference evidence="13 14" key="1">
    <citation type="submission" date="2022-01" db="EMBL/GenBank/DDBJ databases">
        <title>Alkalihalobacillus sp. EGI L200015, a novel bacterium isolated from a salt lake sediment.</title>
        <authorList>
            <person name="Gao L."/>
            <person name="Fang B.-Z."/>
            <person name="Li W.-J."/>
        </authorList>
    </citation>
    <scope>NUCLEOTIDE SEQUENCE [LARGE SCALE GENOMIC DNA]</scope>
    <source>
        <strain evidence="13 14">KCTC 12718</strain>
    </source>
</reference>
<sequence>MILVQDQLMDQSELHIGMEDRGYQFGDGIYEVIRIYKGHFFGIEEHLTRLERSAKELQMSLPYSIDLLKQRLIELAEVNSIHDGQVYLQITRGVAERTHHFPDNQKSMLVGYTKEAPRPLQKLRNGISVITTEDIRWLRCDIKSLNLLGNVLSKQKAKDAGCDEAILIREGTVTEGSSSNVFIVKDGVVKTHPANNFILNGITRNVLLHLAHEAGVEVVENTFDQSELMNADEVFISSTTMEITPVVSINDKTVSNGLPGAITQLLQAKFEQQIEKIQAVEN</sequence>
<dbReference type="InterPro" id="IPR001544">
    <property type="entry name" value="Aminotrans_IV"/>
</dbReference>
<evidence type="ECO:0000256" key="12">
    <source>
        <dbReference type="RuleBase" id="RU004520"/>
    </source>
</evidence>
<dbReference type="InterPro" id="IPR043132">
    <property type="entry name" value="BCAT-like_C"/>
</dbReference>
<evidence type="ECO:0000313" key="13">
    <source>
        <dbReference type="EMBL" id="MCF6137254.1"/>
    </source>
</evidence>
<evidence type="ECO:0000256" key="2">
    <source>
        <dbReference type="ARBA" id="ARBA00009320"/>
    </source>
</evidence>
<proteinExistence type="inferred from homology"/>
<keyword evidence="8 11" id="KW-0663">Pyridoxal phosphate</keyword>
<dbReference type="EMBL" id="JAKIJS010000001">
    <property type="protein sequence ID" value="MCF6137254.1"/>
    <property type="molecule type" value="Genomic_DNA"/>
</dbReference>
<accession>A0ABS9GWV1</accession>
<evidence type="ECO:0000256" key="7">
    <source>
        <dbReference type="ARBA" id="ARBA00022679"/>
    </source>
</evidence>
<dbReference type="PROSITE" id="PS00770">
    <property type="entry name" value="AA_TRANSFER_CLASS_4"/>
    <property type="match status" value="1"/>
</dbReference>
<evidence type="ECO:0000256" key="3">
    <source>
        <dbReference type="ARBA" id="ARBA00011738"/>
    </source>
</evidence>
<dbReference type="RefSeq" id="WP_236332693.1">
    <property type="nucleotide sequence ID" value="NZ_JAKIJS010000001.1"/>
</dbReference>
<dbReference type="InterPro" id="IPR005784">
    <property type="entry name" value="D_amino_transT"/>
</dbReference>
<evidence type="ECO:0000256" key="10">
    <source>
        <dbReference type="RuleBase" id="RU004106"/>
    </source>
</evidence>
<dbReference type="GO" id="GO:0047810">
    <property type="term" value="F:D-alanine-2-oxoglutarate aminotransferase activity"/>
    <property type="evidence" value="ECO:0007669"/>
    <property type="project" value="UniProtKB-EC"/>
</dbReference>
<dbReference type="InterPro" id="IPR036038">
    <property type="entry name" value="Aminotransferase-like"/>
</dbReference>
<dbReference type="NCBIfam" id="TIGR01121">
    <property type="entry name" value="D_amino_aminoT"/>
    <property type="match status" value="1"/>
</dbReference>
<dbReference type="Proteomes" id="UP001649381">
    <property type="component" value="Unassembled WGS sequence"/>
</dbReference>
<comment type="catalytic activity">
    <reaction evidence="9 12">
        <text>D-alanine + 2-oxoglutarate = D-glutamate + pyruvate</text>
        <dbReference type="Rhea" id="RHEA:15869"/>
        <dbReference type="ChEBI" id="CHEBI:15361"/>
        <dbReference type="ChEBI" id="CHEBI:16810"/>
        <dbReference type="ChEBI" id="CHEBI:29986"/>
        <dbReference type="ChEBI" id="CHEBI:57416"/>
        <dbReference type="EC" id="2.6.1.21"/>
    </reaction>
</comment>
<name>A0ABS9GWV1_9BACL</name>
<comment type="subunit">
    <text evidence="3">Homodimer.</text>
</comment>
<evidence type="ECO:0000313" key="14">
    <source>
        <dbReference type="Proteomes" id="UP001649381"/>
    </source>
</evidence>
<dbReference type="SUPFAM" id="SSF56752">
    <property type="entry name" value="D-aminoacid aminotransferase-like PLP-dependent enzymes"/>
    <property type="match status" value="1"/>
</dbReference>
<evidence type="ECO:0000256" key="11">
    <source>
        <dbReference type="RuleBase" id="RU004516"/>
    </source>
</evidence>
<organism evidence="13 14">
    <name type="scientific">Pseudalkalibacillus berkeleyi</name>
    <dbReference type="NCBI Taxonomy" id="1069813"/>
    <lineage>
        <taxon>Bacteria</taxon>
        <taxon>Bacillati</taxon>
        <taxon>Bacillota</taxon>
        <taxon>Bacilli</taxon>
        <taxon>Bacillales</taxon>
        <taxon>Fictibacillaceae</taxon>
        <taxon>Pseudalkalibacillus</taxon>
    </lineage>
</organism>
<dbReference type="PANTHER" id="PTHR42743:SF10">
    <property type="entry name" value="D-ALANINE AMINOTRANSFERASE"/>
    <property type="match status" value="1"/>
</dbReference>
<comment type="cofactor">
    <cofactor evidence="1 11">
        <name>pyridoxal 5'-phosphate</name>
        <dbReference type="ChEBI" id="CHEBI:597326"/>
    </cofactor>
</comment>
<dbReference type="InterPro" id="IPR043131">
    <property type="entry name" value="BCAT-like_N"/>
</dbReference>